<evidence type="ECO:0000313" key="3">
    <source>
        <dbReference type="Proteomes" id="UP001143480"/>
    </source>
</evidence>
<accession>A0A9W6NRN9</accession>
<organism evidence="2 3">
    <name type="scientific">Dactylosporangium matsuzakiense</name>
    <dbReference type="NCBI Taxonomy" id="53360"/>
    <lineage>
        <taxon>Bacteria</taxon>
        <taxon>Bacillati</taxon>
        <taxon>Actinomycetota</taxon>
        <taxon>Actinomycetes</taxon>
        <taxon>Micromonosporales</taxon>
        <taxon>Micromonosporaceae</taxon>
        <taxon>Dactylosporangium</taxon>
    </lineage>
</organism>
<protein>
    <submittedName>
        <fullName evidence="2">Uncharacterized protein</fullName>
    </submittedName>
</protein>
<comment type="caution">
    <text evidence="2">The sequence shown here is derived from an EMBL/GenBank/DDBJ whole genome shotgun (WGS) entry which is preliminary data.</text>
</comment>
<dbReference type="AlphaFoldDB" id="A0A9W6NRN9"/>
<evidence type="ECO:0000313" key="2">
    <source>
        <dbReference type="EMBL" id="GLL07495.1"/>
    </source>
</evidence>
<keyword evidence="3" id="KW-1185">Reference proteome</keyword>
<reference evidence="2" key="2">
    <citation type="submission" date="2023-01" db="EMBL/GenBank/DDBJ databases">
        <authorList>
            <person name="Sun Q."/>
            <person name="Evtushenko L."/>
        </authorList>
    </citation>
    <scope>NUCLEOTIDE SEQUENCE</scope>
    <source>
        <strain evidence="2">VKM Ac-1321</strain>
    </source>
</reference>
<sequence length="805" mass="82913">MLTAGPAWTAGAVGTQTTTPRTDRGDTPGAPTSPGSPGPLLAGAEEVLVLTGRADLGFVERCLRQARAGGARTTVLYDARTEAVPGDGDAALRDVLPVPVVARSGGGFRARVVIAASAGGATVSIGSGDATPGGWGLGAEVWTHLTADGSTVPTLITDLAAWLRRLPGLLWIEPLGVERLTAVADLLSARPHAAEADEPLLLVNDEVPFVEQLPFAAGADRLGVAAGAFDAAGRAFAEIARAVRALQVRLLVPVGVRCDVAGLTAVLDEVGGFDETGEVLVQAATDRQYHGAGLLEWWSGDAGVLVTGGLECTPESLLVTSADPGGHVELGLLQEVTASLLDEPAAHDVALGDPGLAVRTPEPAGAAAPRVLTVRLHADRVEAGLVAAGATAPDGLVATVGETSVKLPWTGAEGRLHTYVAEGATLRGRAAQIRAADGTQLGTAVVSDVAVAVTRYSRPSPLESRDLADVFGDADDLENLFAAVSQLASGRTQRYGTAPAERRAAEEDRLRAIVGPALLDFAFGRTLVDAAGEIAIAVASMDAGQIERLRQQVLRLGGAASGWPLPARLTAFRIVLVLAAAGLWPAPQDWTPLLAAGLDALIAADDEAFAGEQGALATVGIAAVHHGHLLSPLGGFEDLRAQVRLDQTPPEELVAQYAEGLAGDVLGAEFQAAGIAADAGELLVRSPFDDAVDAIPESVGTVQRSDSGGVLVDTSKDPRRTTLLVLDLLRDFPDTHVTVRGSAGTETHGWWNGRRLVLLSPFGGRWRGSLWPGLITGIAMYAKGAAPLPAAARTWITEVAEMDEG</sequence>
<reference evidence="2" key="1">
    <citation type="journal article" date="2014" name="Int. J. Syst. Evol. Microbiol.">
        <title>Complete genome sequence of Corynebacterium casei LMG S-19264T (=DSM 44701T), isolated from a smear-ripened cheese.</title>
        <authorList>
            <consortium name="US DOE Joint Genome Institute (JGI-PGF)"/>
            <person name="Walter F."/>
            <person name="Albersmeier A."/>
            <person name="Kalinowski J."/>
            <person name="Ruckert C."/>
        </authorList>
    </citation>
    <scope>NUCLEOTIDE SEQUENCE</scope>
    <source>
        <strain evidence="2">VKM Ac-1321</strain>
    </source>
</reference>
<name>A0A9W6NRN9_9ACTN</name>
<feature type="compositionally biased region" description="Low complexity" evidence="1">
    <location>
        <begin position="27"/>
        <end position="41"/>
    </location>
</feature>
<feature type="region of interest" description="Disordered" evidence="1">
    <location>
        <begin position="1"/>
        <end position="41"/>
    </location>
</feature>
<dbReference type="EMBL" id="BSFP01000098">
    <property type="protein sequence ID" value="GLL07495.1"/>
    <property type="molecule type" value="Genomic_DNA"/>
</dbReference>
<dbReference type="RefSeq" id="WP_261965732.1">
    <property type="nucleotide sequence ID" value="NZ_BAAAXA010000001.1"/>
</dbReference>
<gene>
    <name evidence="2" type="ORF">GCM10017581_092470</name>
</gene>
<proteinExistence type="predicted"/>
<evidence type="ECO:0000256" key="1">
    <source>
        <dbReference type="SAM" id="MobiDB-lite"/>
    </source>
</evidence>
<dbReference type="Proteomes" id="UP001143480">
    <property type="component" value="Unassembled WGS sequence"/>
</dbReference>